<dbReference type="OrthoDB" id="9127144at2"/>
<accession>A0A6N7S1W1</accession>
<comment type="caution">
    <text evidence="2">The sequence shown here is derived from an EMBL/GenBank/DDBJ whole genome shotgun (WGS) entry which is preliminary data.</text>
</comment>
<dbReference type="Gene3D" id="3.40.630.30">
    <property type="match status" value="1"/>
</dbReference>
<dbReference type="EMBL" id="WKPJ01000001">
    <property type="protein sequence ID" value="MSA87824.1"/>
    <property type="molecule type" value="Genomic_DNA"/>
</dbReference>
<name>A0A6N7S1W1_9FIRM</name>
<dbReference type="GO" id="GO:0016747">
    <property type="term" value="F:acyltransferase activity, transferring groups other than amino-acyl groups"/>
    <property type="evidence" value="ECO:0007669"/>
    <property type="project" value="InterPro"/>
</dbReference>
<dbReference type="Pfam" id="PF00583">
    <property type="entry name" value="Acetyltransf_1"/>
    <property type="match status" value="1"/>
</dbReference>
<dbReference type="Proteomes" id="UP000433575">
    <property type="component" value="Unassembled WGS sequence"/>
</dbReference>
<dbReference type="EMBL" id="WKPI01000001">
    <property type="protein sequence ID" value="MSC31619.1"/>
    <property type="molecule type" value="Genomic_DNA"/>
</dbReference>
<dbReference type="InterPro" id="IPR016181">
    <property type="entry name" value="Acyl_CoA_acyltransferase"/>
</dbReference>
<dbReference type="SUPFAM" id="SSF55729">
    <property type="entry name" value="Acyl-CoA N-acyltransferases (Nat)"/>
    <property type="match status" value="1"/>
</dbReference>
<gene>
    <name evidence="3" type="ORF">GKD88_00560</name>
    <name evidence="2" type="ORF">GKE08_00555</name>
</gene>
<evidence type="ECO:0000313" key="5">
    <source>
        <dbReference type="Proteomes" id="UP000480929"/>
    </source>
</evidence>
<protein>
    <submittedName>
        <fullName evidence="2">GNAT family N-acetyltransferase</fullName>
    </submittedName>
</protein>
<dbReference type="Proteomes" id="UP000480929">
    <property type="component" value="Unassembled WGS sequence"/>
</dbReference>
<evidence type="ECO:0000313" key="3">
    <source>
        <dbReference type="EMBL" id="MSC31619.1"/>
    </source>
</evidence>
<dbReference type="InterPro" id="IPR000182">
    <property type="entry name" value="GNAT_dom"/>
</dbReference>
<evidence type="ECO:0000313" key="2">
    <source>
        <dbReference type="EMBL" id="MSA87824.1"/>
    </source>
</evidence>
<feature type="domain" description="N-acetyltransferase" evidence="1">
    <location>
        <begin position="1"/>
        <end position="146"/>
    </location>
</feature>
<evidence type="ECO:0000313" key="4">
    <source>
        <dbReference type="Proteomes" id="UP000433575"/>
    </source>
</evidence>
<dbReference type="AlphaFoldDB" id="A0A6N7S1W1"/>
<reference evidence="4 5" key="1">
    <citation type="journal article" date="2019" name="Nat. Med.">
        <title>A library of human gut bacterial isolates paired with longitudinal multiomics data enables mechanistic microbiome research.</title>
        <authorList>
            <person name="Poyet M."/>
            <person name="Groussin M."/>
            <person name="Gibbons S.M."/>
            <person name="Avila-Pacheco J."/>
            <person name="Jiang X."/>
            <person name="Kearney S.M."/>
            <person name="Perrotta A.R."/>
            <person name="Berdy B."/>
            <person name="Zhao S."/>
            <person name="Lieberman T.D."/>
            <person name="Swanson P.K."/>
            <person name="Smith M."/>
            <person name="Roesemann S."/>
            <person name="Alexander J.E."/>
            <person name="Rich S.A."/>
            <person name="Livny J."/>
            <person name="Vlamakis H."/>
            <person name="Clish C."/>
            <person name="Bullock K."/>
            <person name="Deik A."/>
            <person name="Scott J."/>
            <person name="Pierce K.A."/>
            <person name="Xavier R.J."/>
            <person name="Alm E.J."/>
        </authorList>
    </citation>
    <scope>NUCLEOTIDE SEQUENCE [LARGE SCALE GENOMIC DNA]</scope>
    <source>
        <strain evidence="2 4">BIOML-A4</strain>
        <strain evidence="3 5">BIOML-A5</strain>
    </source>
</reference>
<keyword evidence="2" id="KW-0808">Transferase</keyword>
<sequence length="180" mass="21071">MIKPLSEATMKAIYNQAMKQDFPSDELKPLNRILAQKRKEIALCLGYYQQDKLIGYAVLEQDVRQQCLLLDYFAILKAYRTQGQGTQFLNELKILFAQKEMIVIEAEAAKTEQAQKRIAFYLRAGAQLTDIQLHLYHVDYAVLTLDLAASLDPKQKRKRIAELYQRIYPAFFRRLYLRMD</sequence>
<evidence type="ECO:0000259" key="1">
    <source>
        <dbReference type="PROSITE" id="PS51186"/>
    </source>
</evidence>
<keyword evidence="5" id="KW-1185">Reference proteome</keyword>
<organism evidence="2 4">
    <name type="scientific">Holdemania massiliensis</name>
    <dbReference type="NCBI Taxonomy" id="1468449"/>
    <lineage>
        <taxon>Bacteria</taxon>
        <taxon>Bacillati</taxon>
        <taxon>Bacillota</taxon>
        <taxon>Erysipelotrichia</taxon>
        <taxon>Erysipelotrichales</taxon>
        <taxon>Erysipelotrichaceae</taxon>
        <taxon>Holdemania</taxon>
    </lineage>
</organism>
<proteinExistence type="predicted"/>
<dbReference type="RefSeq" id="WP_154237514.1">
    <property type="nucleotide sequence ID" value="NZ_CALJPI010000009.1"/>
</dbReference>
<dbReference type="PROSITE" id="PS51186">
    <property type="entry name" value="GNAT"/>
    <property type="match status" value="1"/>
</dbReference>